<gene>
    <name evidence="1" type="ORF">ACFPET_21285</name>
</gene>
<dbReference type="InterPro" id="IPR013078">
    <property type="entry name" value="His_Pase_superF_clade-1"/>
</dbReference>
<dbReference type="Gene3D" id="3.40.50.1240">
    <property type="entry name" value="Phosphoglycerate mutase-like"/>
    <property type="match status" value="1"/>
</dbReference>
<evidence type="ECO:0000313" key="2">
    <source>
        <dbReference type="Proteomes" id="UP001595823"/>
    </source>
</evidence>
<dbReference type="RefSeq" id="WP_380625010.1">
    <property type="nucleotide sequence ID" value="NZ_JBHSDK010000058.1"/>
</dbReference>
<protein>
    <submittedName>
        <fullName evidence="1">Histidine phosphatase family protein</fullName>
    </submittedName>
</protein>
<sequence>MIVLVRHAYPAVDREVPPSTWHLSAEGRMAAEALCSRLVRETVALPCLVSSPEPKAVQTLAPLGAAQTMEEFREVHRPHSEEGRDWKSRRLAYLSGERHEGWEDPDEVVDRFETGLANARQLAAGRSLVIGTHGMAMTLWLSRTRGLDDPIAFWSGLTMPDAVRIDGDGPERL</sequence>
<keyword evidence="2" id="KW-1185">Reference proteome</keyword>
<dbReference type="Proteomes" id="UP001595823">
    <property type="component" value="Unassembled WGS sequence"/>
</dbReference>
<proteinExistence type="predicted"/>
<reference evidence="2" key="1">
    <citation type="journal article" date="2019" name="Int. J. Syst. Evol. Microbiol.">
        <title>The Global Catalogue of Microorganisms (GCM) 10K type strain sequencing project: providing services to taxonomists for standard genome sequencing and annotation.</title>
        <authorList>
            <consortium name="The Broad Institute Genomics Platform"/>
            <consortium name="The Broad Institute Genome Sequencing Center for Infectious Disease"/>
            <person name="Wu L."/>
            <person name="Ma J."/>
        </authorList>
    </citation>
    <scope>NUCLEOTIDE SEQUENCE [LARGE SCALE GENOMIC DNA]</scope>
    <source>
        <strain evidence="2">IBRC-M 10908</strain>
    </source>
</reference>
<dbReference type="InterPro" id="IPR029033">
    <property type="entry name" value="His_PPase_superfam"/>
</dbReference>
<organism evidence="1 2">
    <name type="scientific">Salininema proteolyticum</name>
    <dbReference type="NCBI Taxonomy" id="1607685"/>
    <lineage>
        <taxon>Bacteria</taxon>
        <taxon>Bacillati</taxon>
        <taxon>Actinomycetota</taxon>
        <taxon>Actinomycetes</taxon>
        <taxon>Glycomycetales</taxon>
        <taxon>Glycomycetaceae</taxon>
        <taxon>Salininema</taxon>
    </lineage>
</organism>
<dbReference type="Pfam" id="PF00300">
    <property type="entry name" value="His_Phos_1"/>
    <property type="match status" value="1"/>
</dbReference>
<dbReference type="EMBL" id="JBHSDK010000058">
    <property type="protein sequence ID" value="MFC4337732.1"/>
    <property type="molecule type" value="Genomic_DNA"/>
</dbReference>
<comment type="caution">
    <text evidence="1">The sequence shown here is derived from an EMBL/GenBank/DDBJ whole genome shotgun (WGS) entry which is preliminary data.</text>
</comment>
<name>A0ABV8U4I1_9ACTN</name>
<evidence type="ECO:0000313" key="1">
    <source>
        <dbReference type="EMBL" id="MFC4337732.1"/>
    </source>
</evidence>
<dbReference type="SUPFAM" id="SSF53254">
    <property type="entry name" value="Phosphoglycerate mutase-like"/>
    <property type="match status" value="1"/>
</dbReference>
<accession>A0ABV8U4I1</accession>